<dbReference type="OrthoDB" id="2796951at2759"/>
<dbReference type="SUPFAM" id="SSF51445">
    <property type="entry name" value="(Trans)glycosidases"/>
    <property type="match status" value="1"/>
</dbReference>
<dbReference type="STRING" id="139825.A0A401GYG2"/>
<dbReference type="InterPro" id="IPR031728">
    <property type="entry name" value="GlcAase_C"/>
</dbReference>
<evidence type="ECO:0000313" key="4">
    <source>
        <dbReference type="EMBL" id="GBE86864.1"/>
    </source>
</evidence>
<dbReference type="RefSeq" id="XP_027617777.1">
    <property type="nucleotide sequence ID" value="XM_027761976.1"/>
</dbReference>
<feature type="chain" id="PRO_5019321505" description="Beta-glucuronidase C-terminal domain-containing protein" evidence="2">
    <location>
        <begin position="18"/>
        <end position="660"/>
    </location>
</feature>
<organism evidence="4 5">
    <name type="scientific">Sparassis crispa</name>
    <dbReference type="NCBI Taxonomy" id="139825"/>
    <lineage>
        <taxon>Eukaryota</taxon>
        <taxon>Fungi</taxon>
        <taxon>Dikarya</taxon>
        <taxon>Basidiomycota</taxon>
        <taxon>Agaricomycotina</taxon>
        <taxon>Agaricomycetes</taxon>
        <taxon>Polyporales</taxon>
        <taxon>Sparassidaceae</taxon>
        <taxon>Sparassis</taxon>
    </lineage>
</organism>
<dbReference type="PANTHER" id="PTHR36183:SF2">
    <property type="entry name" value="BETA-GLUCURONIDASE C-TERMINAL DOMAIN-CONTAINING PROTEIN"/>
    <property type="match status" value="1"/>
</dbReference>
<dbReference type="GeneID" id="38783781"/>
<accession>A0A401GYG2</accession>
<feature type="signal peptide" evidence="2">
    <location>
        <begin position="1"/>
        <end position="17"/>
    </location>
</feature>
<dbReference type="InterPro" id="IPR052974">
    <property type="entry name" value="GH79_Enzymes"/>
</dbReference>
<proteinExistence type="predicted"/>
<name>A0A401GYG2_9APHY</name>
<dbReference type="EMBL" id="BFAD01000010">
    <property type="protein sequence ID" value="GBE86864.1"/>
    <property type="molecule type" value="Genomic_DNA"/>
</dbReference>
<reference evidence="4 5" key="1">
    <citation type="journal article" date="2018" name="Sci. Rep.">
        <title>Genome sequence of the cauliflower mushroom Sparassis crispa (Hanabiratake) and its association with beneficial usage.</title>
        <authorList>
            <person name="Kiyama R."/>
            <person name="Furutani Y."/>
            <person name="Kawaguchi K."/>
            <person name="Nakanishi T."/>
        </authorList>
    </citation>
    <scope>NUCLEOTIDE SEQUENCE [LARGE SCALE GENOMIC DNA]</scope>
</reference>
<dbReference type="Gene3D" id="3.20.20.80">
    <property type="entry name" value="Glycosidases"/>
    <property type="match status" value="1"/>
</dbReference>
<protein>
    <recommendedName>
        <fullName evidence="3">Beta-glucuronidase C-terminal domain-containing protein</fullName>
    </recommendedName>
</protein>
<sequence>MLLQGLCLLLSCQIASAVTVYDVQGVFTPGSATTTPDTASGTSVYDPPTYTGVQAAAWNPIILAPPPVPSPPITSQFALLLLNSAQEVANLSIQQNGAFLGFSIEMSVIDQVIGLNGSFLQTPFLNLMALISERAGGVRIRVGGNTQDFAVEVSTLPDYKDIEKDKEDTNNPMLNNVSSLVGAKWWLGIPFNDTSDLRLQIVELGEAILGDNIIGFQLGNEPDQYAGHGHRPGNYSPTDYFNDFELVSEVITNDSKIPVHNNLVAPSVSGQWTPEQVWDTGFIPAFSDVLGALAVEHYPFDNCGAVYPDGGFGPPIDPQAIFPAYLTHASGQSIVEPFLNSTYIAQQAGKPFLMFETNTASCGGFPGVSDSFGAALWGIDYGLQMVYANFSGANMHVGGVDDSYNPFTPQPTNMSSTGQWTIGPIFYSVIVAAEALGPSGTAQVVDLNANSYNPYTPAYAIYEHGSLARIALFSYITDPSGASMITVNISVGGGSINEPSSTPAQVSAKYLLAESVSAKENFTWAGQTFGPLFRSDSRLQGNQDVKTVQCDQSAGVCQVSVPAPGFALVFLSSTVLEESTPSSTATFATTTYLDWVDVVTATIPQSVLATMNGDNGVDREVLKSTSEGSSGVQRTTRVGSAVVAVAAMFTGFLFLHGAFH</sequence>
<keyword evidence="1" id="KW-0472">Membrane</keyword>
<dbReference type="PANTHER" id="PTHR36183">
    <property type="entry name" value="BETA-GLUCURONIDASE"/>
    <property type="match status" value="1"/>
</dbReference>
<gene>
    <name evidence="4" type="ORF">SCP_1001060</name>
</gene>
<comment type="caution">
    <text evidence="4">The sequence shown here is derived from an EMBL/GenBank/DDBJ whole genome shotgun (WGS) entry which is preliminary data.</text>
</comment>
<evidence type="ECO:0000256" key="2">
    <source>
        <dbReference type="SAM" id="SignalP"/>
    </source>
</evidence>
<feature type="transmembrane region" description="Helical" evidence="1">
    <location>
        <begin position="638"/>
        <end position="659"/>
    </location>
</feature>
<dbReference type="InParanoid" id="A0A401GYG2"/>
<dbReference type="InterPro" id="IPR017853">
    <property type="entry name" value="GH"/>
</dbReference>
<dbReference type="Pfam" id="PF16862">
    <property type="entry name" value="Glyco_hydro_79C"/>
    <property type="match status" value="1"/>
</dbReference>
<feature type="domain" description="Beta-glucuronidase C-terminal" evidence="3">
    <location>
        <begin position="458"/>
        <end position="568"/>
    </location>
</feature>
<evidence type="ECO:0000259" key="3">
    <source>
        <dbReference type="Pfam" id="PF16862"/>
    </source>
</evidence>
<keyword evidence="1" id="KW-1133">Transmembrane helix</keyword>
<keyword evidence="2" id="KW-0732">Signal</keyword>
<keyword evidence="1" id="KW-0812">Transmembrane</keyword>
<dbReference type="AlphaFoldDB" id="A0A401GYG2"/>
<evidence type="ECO:0000313" key="5">
    <source>
        <dbReference type="Proteomes" id="UP000287166"/>
    </source>
</evidence>
<dbReference type="Proteomes" id="UP000287166">
    <property type="component" value="Unassembled WGS sequence"/>
</dbReference>
<keyword evidence="5" id="KW-1185">Reference proteome</keyword>
<evidence type="ECO:0000256" key="1">
    <source>
        <dbReference type="SAM" id="Phobius"/>
    </source>
</evidence>